<dbReference type="RefSeq" id="WP_125019839.1">
    <property type="nucleotide sequence ID" value="NZ_RQVQ01000037.1"/>
</dbReference>
<feature type="transmembrane region" description="Helical" evidence="1">
    <location>
        <begin position="80"/>
        <end position="102"/>
    </location>
</feature>
<dbReference type="Proteomes" id="UP000275719">
    <property type="component" value="Unassembled WGS sequence"/>
</dbReference>
<evidence type="ECO:0000256" key="1">
    <source>
        <dbReference type="SAM" id="Phobius"/>
    </source>
</evidence>
<organism evidence="2 3">
    <name type="scientific">Paenimyroides tangerinum</name>
    <dbReference type="NCBI Taxonomy" id="2488728"/>
    <lineage>
        <taxon>Bacteria</taxon>
        <taxon>Pseudomonadati</taxon>
        <taxon>Bacteroidota</taxon>
        <taxon>Flavobacteriia</taxon>
        <taxon>Flavobacteriales</taxon>
        <taxon>Flavobacteriaceae</taxon>
        <taxon>Paenimyroides</taxon>
    </lineage>
</organism>
<dbReference type="EMBL" id="RQVQ01000037">
    <property type="protein sequence ID" value="RRJ88908.1"/>
    <property type="molecule type" value="Genomic_DNA"/>
</dbReference>
<keyword evidence="1" id="KW-0812">Transmembrane</keyword>
<sequence length="148" mass="16961">MDIIVIFVYSISTSALSIILILDLARIATFLFYDKDKNQVSKKLMVKPLVGTKIYSLQNILAACILIPSMYLILKVGVRINIYVFYLLNAIFFFFITSIAFVQKKLQLEIESRKKAKLIFILEIGILIVLGILHFYLDFGFDLINNKA</sequence>
<keyword evidence="1" id="KW-0472">Membrane</keyword>
<evidence type="ECO:0000313" key="2">
    <source>
        <dbReference type="EMBL" id="RRJ88908.1"/>
    </source>
</evidence>
<evidence type="ECO:0000313" key="3">
    <source>
        <dbReference type="Proteomes" id="UP000275719"/>
    </source>
</evidence>
<feature type="transmembrane region" description="Helical" evidence="1">
    <location>
        <begin position="6"/>
        <end position="33"/>
    </location>
</feature>
<accession>A0A3P3W3F5</accession>
<feature type="transmembrane region" description="Helical" evidence="1">
    <location>
        <begin position="54"/>
        <end position="74"/>
    </location>
</feature>
<gene>
    <name evidence="2" type="ORF">EG240_13235</name>
</gene>
<keyword evidence="1" id="KW-1133">Transmembrane helix</keyword>
<comment type="caution">
    <text evidence="2">The sequence shown here is derived from an EMBL/GenBank/DDBJ whole genome shotgun (WGS) entry which is preliminary data.</text>
</comment>
<name>A0A3P3W3F5_9FLAO</name>
<dbReference type="AlphaFoldDB" id="A0A3P3W3F5"/>
<proteinExistence type="predicted"/>
<feature type="transmembrane region" description="Helical" evidence="1">
    <location>
        <begin position="118"/>
        <end position="137"/>
    </location>
</feature>
<keyword evidence="3" id="KW-1185">Reference proteome</keyword>
<protein>
    <submittedName>
        <fullName evidence="2">Uncharacterized protein</fullName>
    </submittedName>
</protein>
<reference evidence="2 3" key="1">
    <citation type="submission" date="2018-11" db="EMBL/GenBank/DDBJ databases">
        <title>Flavobacterium sp. nov., YIM 102701-2 draft genome.</title>
        <authorList>
            <person name="Li G."/>
            <person name="Jiang Y."/>
        </authorList>
    </citation>
    <scope>NUCLEOTIDE SEQUENCE [LARGE SCALE GENOMIC DNA]</scope>
    <source>
        <strain evidence="2 3">YIM 102701-2</strain>
    </source>
</reference>